<dbReference type="GO" id="GO:0045197">
    <property type="term" value="P:establishment or maintenance of epithelial cell apical/basal polarity"/>
    <property type="evidence" value="ECO:0007669"/>
    <property type="project" value="TreeGrafter"/>
</dbReference>
<protein>
    <recommendedName>
        <fullName evidence="4">Par3/HAL N-terminal domain-containing protein</fullName>
    </recommendedName>
</protein>
<dbReference type="GO" id="GO:0051301">
    <property type="term" value="P:cell division"/>
    <property type="evidence" value="ECO:0007669"/>
    <property type="project" value="UniProtKB-KW"/>
</dbReference>
<dbReference type="GO" id="GO:0051660">
    <property type="term" value="P:establishment of centrosome localization"/>
    <property type="evidence" value="ECO:0007669"/>
    <property type="project" value="TreeGrafter"/>
</dbReference>
<dbReference type="GO" id="GO:0005938">
    <property type="term" value="C:cell cortex"/>
    <property type="evidence" value="ECO:0007669"/>
    <property type="project" value="TreeGrafter"/>
</dbReference>
<dbReference type="AlphaFoldDB" id="A0A3B4A942"/>
<evidence type="ECO:0000313" key="6">
    <source>
        <dbReference type="Proteomes" id="UP000261520"/>
    </source>
</evidence>
<evidence type="ECO:0000256" key="3">
    <source>
        <dbReference type="ARBA" id="ARBA00023306"/>
    </source>
</evidence>
<keyword evidence="6" id="KW-1185">Reference proteome</keyword>
<evidence type="ECO:0000256" key="1">
    <source>
        <dbReference type="ARBA" id="ARBA00022618"/>
    </source>
</evidence>
<dbReference type="GO" id="GO:0000226">
    <property type="term" value="P:microtubule cytoskeleton organization"/>
    <property type="evidence" value="ECO:0007669"/>
    <property type="project" value="TreeGrafter"/>
</dbReference>
<dbReference type="InterPro" id="IPR052213">
    <property type="entry name" value="PAR3"/>
</dbReference>
<keyword evidence="3" id="KW-0131">Cell cycle</keyword>
<dbReference type="GO" id="GO:0043296">
    <property type="term" value="C:apical junction complex"/>
    <property type="evidence" value="ECO:0007669"/>
    <property type="project" value="TreeGrafter"/>
</dbReference>
<keyword evidence="2" id="KW-0677">Repeat</keyword>
<keyword evidence="1" id="KW-0132">Cell division</keyword>
<evidence type="ECO:0000259" key="4">
    <source>
        <dbReference type="Pfam" id="PF12053"/>
    </source>
</evidence>
<dbReference type="Proteomes" id="UP000261520">
    <property type="component" value="Unplaced"/>
</dbReference>
<dbReference type="GO" id="GO:0030010">
    <property type="term" value="P:establishment of cell polarity"/>
    <property type="evidence" value="ECO:0007669"/>
    <property type="project" value="TreeGrafter"/>
</dbReference>
<dbReference type="PANTHER" id="PTHR16484:SF4">
    <property type="entry name" value="PARTITIONING DEFECTIVE 3 HOMOLOG B"/>
    <property type="match status" value="1"/>
</dbReference>
<dbReference type="PANTHER" id="PTHR16484">
    <property type="entry name" value="PARTITIONING DEFECTIVE 3 RELATED"/>
    <property type="match status" value="1"/>
</dbReference>
<dbReference type="GO" id="GO:0035091">
    <property type="term" value="F:phosphatidylinositol binding"/>
    <property type="evidence" value="ECO:0007669"/>
    <property type="project" value="TreeGrafter"/>
</dbReference>
<organism evidence="5 6">
    <name type="scientific">Periophthalmus magnuspinnatus</name>
    <dbReference type="NCBI Taxonomy" id="409849"/>
    <lineage>
        <taxon>Eukaryota</taxon>
        <taxon>Metazoa</taxon>
        <taxon>Chordata</taxon>
        <taxon>Craniata</taxon>
        <taxon>Vertebrata</taxon>
        <taxon>Euteleostomi</taxon>
        <taxon>Actinopterygii</taxon>
        <taxon>Neopterygii</taxon>
        <taxon>Teleostei</taxon>
        <taxon>Neoteleostei</taxon>
        <taxon>Acanthomorphata</taxon>
        <taxon>Gobiaria</taxon>
        <taxon>Gobiiformes</taxon>
        <taxon>Gobioidei</taxon>
        <taxon>Gobiidae</taxon>
        <taxon>Oxudercinae</taxon>
        <taxon>Periophthalmus</taxon>
    </lineage>
</organism>
<dbReference type="GO" id="GO:0007155">
    <property type="term" value="P:cell adhesion"/>
    <property type="evidence" value="ECO:0007669"/>
    <property type="project" value="TreeGrafter"/>
</dbReference>
<dbReference type="GO" id="GO:0008104">
    <property type="term" value="P:intracellular protein localization"/>
    <property type="evidence" value="ECO:0007669"/>
    <property type="project" value="TreeGrafter"/>
</dbReference>
<reference evidence="5" key="2">
    <citation type="submission" date="2025-09" db="UniProtKB">
        <authorList>
            <consortium name="Ensembl"/>
        </authorList>
    </citation>
    <scope>IDENTIFICATION</scope>
</reference>
<proteinExistence type="predicted"/>
<reference evidence="5" key="1">
    <citation type="submission" date="2025-08" db="UniProtKB">
        <authorList>
            <consortium name="Ensembl"/>
        </authorList>
    </citation>
    <scope>IDENTIFICATION</scope>
</reference>
<feature type="domain" description="Par3/HAL N-terminal" evidence="4">
    <location>
        <begin position="1"/>
        <end position="47"/>
    </location>
</feature>
<evidence type="ECO:0000256" key="2">
    <source>
        <dbReference type="ARBA" id="ARBA00022737"/>
    </source>
</evidence>
<dbReference type="GO" id="GO:0005912">
    <property type="term" value="C:adherens junction"/>
    <property type="evidence" value="ECO:0007669"/>
    <property type="project" value="TreeGrafter"/>
</dbReference>
<dbReference type="Pfam" id="PF12053">
    <property type="entry name" value="Par3_HAL_N_term"/>
    <property type="match status" value="1"/>
</dbReference>
<dbReference type="InterPro" id="IPR021922">
    <property type="entry name" value="Par3/HAL_N"/>
</dbReference>
<name>A0A3B4A942_9GOBI</name>
<dbReference type="Ensembl" id="ENSPMGT00000014137.1">
    <property type="protein sequence ID" value="ENSPMGP00000013245.1"/>
    <property type="gene ID" value="ENSPMGG00000010920.1"/>
</dbReference>
<dbReference type="STRING" id="409849.ENSPMGP00000013245"/>
<dbReference type="Gene3D" id="3.10.20.90">
    <property type="entry name" value="Phosphatidylinositol 3-kinase Catalytic Subunit, Chain A, domain 1"/>
    <property type="match status" value="1"/>
</dbReference>
<dbReference type="GO" id="GO:0016324">
    <property type="term" value="C:apical plasma membrane"/>
    <property type="evidence" value="ECO:0007669"/>
    <property type="project" value="TreeGrafter"/>
</dbReference>
<sequence>MKVTVSFGQTGIVVPCKEGWTVRDLIQQATQRYKKLLEQVKDQIYSVTASILDPLFKEHTR</sequence>
<accession>A0A3B4A942</accession>
<evidence type="ECO:0000313" key="5">
    <source>
        <dbReference type="Ensembl" id="ENSPMGP00000013245.1"/>
    </source>
</evidence>